<dbReference type="PROSITE" id="PS51350">
    <property type="entry name" value="PTS_HPR_DOM"/>
    <property type="match status" value="1"/>
</dbReference>
<dbReference type="PROSITE" id="PS51096">
    <property type="entry name" value="PTS_EIIA_TYPE_4"/>
    <property type="match status" value="1"/>
</dbReference>
<dbReference type="InterPro" id="IPR036662">
    <property type="entry name" value="PTS_EIIA_man-typ_sf"/>
</dbReference>
<dbReference type="GO" id="GO:0016020">
    <property type="term" value="C:membrane"/>
    <property type="evidence" value="ECO:0007669"/>
    <property type="project" value="InterPro"/>
</dbReference>
<evidence type="ECO:0000259" key="8">
    <source>
        <dbReference type="PROSITE" id="PS51350"/>
    </source>
</evidence>
<dbReference type="OrthoDB" id="9794368at2"/>
<dbReference type="InterPro" id="IPR033887">
    <property type="entry name" value="PTS_IIA_man"/>
</dbReference>
<dbReference type="PANTHER" id="PTHR33705">
    <property type="entry name" value="PHOSPHOCARRIER PROTEIN HPR"/>
    <property type="match status" value="1"/>
</dbReference>
<dbReference type="NCBIfam" id="TIGR01003">
    <property type="entry name" value="PTS_HPr_family"/>
    <property type="match status" value="1"/>
</dbReference>
<dbReference type="SUPFAM" id="SSF55594">
    <property type="entry name" value="HPr-like"/>
    <property type="match status" value="1"/>
</dbReference>
<evidence type="ECO:0000256" key="6">
    <source>
        <dbReference type="ARBA" id="ARBA00022777"/>
    </source>
</evidence>
<dbReference type="GO" id="GO:0009401">
    <property type="term" value="P:phosphoenolpyruvate-dependent sugar phosphotransferase system"/>
    <property type="evidence" value="ECO:0007669"/>
    <property type="project" value="UniProtKB-KW"/>
</dbReference>
<feature type="domain" description="PTS EIIA type-4" evidence="7">
    <location>
        <begin position="1"/>
        <end position="137"/>
    </location>
</feature>
<keyword evidence="4" id="KW-0808">Transferase</keyword>
<dbReference type="InterPro" id="IPR004701">
    <property type="entry name" value="PTS_EIIA_man-typ"/>
</dbReference>
<comment type="similarity">
    <text evidence="2">Belongs to the HPr family.</text>
</comment>
<gene>
    <name evidence="9" type="ORF">C882_2986</name>
</gene>
<dbReference type="PROSITE" id="PS00369">
    <property type="entry name" value="PTS_HPR_HIS"/>
    <property type="match status" value="1"/>
</dbReference>
<dbReference type="InterPro" id="IPR050399">
    <property type="entry name" value="HPr"/>
</dbReference>
<dbReference type="CDD" id="cd00006">
    <property type="entry name" value="PTS_IIA_man"/>
    <property type="match status" value="1"/>
</dbReference>
<evidence type="ECO:0000256" key="4">
    <source>
        <dbReference type="ARBA" id="ARBA00022679"/>
    </source>
</evidence>
<proteinExistence type="inferred from homology"/>
<dbReference type="PANTHER" id="PTHR33705:SF2">
    <property type="entry name" value="PHOSPHOCARRIER PROTEIN NPR"/>
    <property type="match status" value="1"/>
</dbReference>
<evidence type="ECO:0000313" key="9">
    <source>
        <dbReference type="EMBL" id="EKV31922.1"/>
    </source>
</evidence>
<evidence type="ECO:0000259" key="7">
    <source>
        <dbReference type="PROSITE" id="PS51096"/>
    </source>
</evidence>
<dbReference type="InterPro" id="IPR000032">
    <property type="entry name" value="HPr-like"/>
</dbReference>
<evidence type="ECO:0000313" key="10">
    <source>
        <dbReference type="Proteomes" id="UP000009881"/>
    </source>
</evidence>
<dbReference type="Pfam" id="PF03610">
    <property type="entry name" value="EIIA-man"/>
    <property type="match status" value="1"/>
</dbReference>
<dbReference type="Proteomes" id="UP000009881">
    <property type="component" value="Unassembled WGS sequence"/>
</dbReference>
<dbReference type="AlphaFoldDB" id="K9H2V9"/>
<dbReference type="PRINTS" id="PR00107">
    <property type="entry name" value="PHOSPHOCPHPR"/>
</dbReference>
<dbReference type="EMBL" id="ANHY01000004">
    <property type="protein sequence ID" value="EKV31922.1"/>
    <property type="molecule type" value="Genomic_DNA"/>
</dbReference>
<dbReference type="Gene3D" id="3.40.50.510">
    <property type="entry name" value="Phosphotransferase system, mannose-type IIA component"/>
    <property type="match status" value="1"/>
</dbReference>
<organism evidence="9 10">
    <name type="scientific">Caenispirillum salinarum AK4</name>
    <dbReference type="NCBI Taxonomy" id="1238182"/>
    <lineage>
        <taxon>Bacteria</taxon>
        <taxon>Pseudomonadati</taxon>
        <taxon>Pseudomonadota</taxon>
        <taxon>Alphaproteobacteria</taxon>
        <taxon>Rhodospirillales</taxon>
        <taxon>Novispirillaceae</taxon>
        <taxon>Caenispirillum</taxon>
    </lineage>
</organism>
<reference evidence="9 10" key="1">
    <citation type="journal article" date="2013" name="Genome Announc.">
        <title>Draft Genome Sequence of an Alphaproteobacterium, Caenispirillum salinarum AK4(T), Isolated from a Solar Saltern.</title>
        <authorList>
            <person name="Khatri I."/>
            <person name="Singh A."/>
            <person name="Korpole S."/>
            <person name="Pinnaka A.K."/>
            <person name="Subramanian S."/>
        </authorList>
    </citation>
    <scope>NUCLEOTIDE SEQUENCE [LARGE SCALE GENOMIC DNA]</scope>
    <source>
        <strain evidence="9 10">AK4</strain>
    </source>
</reference>
<dbReference type="PROSITE" id="PS00589">
    <property type="entry name" value="PTS_HPR_SER"/>
    <property type="match status" value="1"/>
</dbReference>
<dbReference type="CDD" id="cd00367">
    <property type="entry name" value="PTS-HPr_like"/>
    <property type="match status" value="1"/>
</dbReference>
<evidence type="ECO:0000256" key="2">
    <source>
        <dbReference type="ARBA" id="ARBA00010736"/>
    </source>
</evidence>
<keyword evidence="3" id="KW-0963">Cytoplasm</keyword>
<comment type="caution">
    <text evidence="9">The sequence shown here is derived from an EMBL/GenBank/DDBJ whole genome shotgun (WGS) entry which is preliminary data.</text>
</comment>
<dbReference type="GO" id="GO:0005737">
    <property type="term" value="C:cytoplasm"/>
    <property type="evidence" value="ECO:0007669"/>
    <property type="project" value="UniProtKB-SubCell"/>
</dbReference>
<keyword evidence="5" id="KW-0598">Phosphotransferase system</keyword>
<dbReference type="STRING" id="1238182.C882_2986"/>
<dbReference type="SUPFAM" id="SSF53062">
    <property type="entry name" value="PTS system fructose IIA component-like"/>
    <property type="match status" value="1"/>
</dbReference>
<accession>K9H2V9</accession>
<evidence type="ECO:0000256" key="3">
    <source>
        <dbReference type="ARBA" id="ARBA00022490"/>
    </source>
</evidence>
<comment type="subcellular location">
    <subcellularLocation>
        <location evidence="1">Cytoplasm</location>
    </subcellularLocation>
</comment>
<dbReference type="InterPro" id="IPR002114">
    <property type="entry name" value="PTS_HPr_Ser_P_site"/>
</dbReference>
<keyword evidence="6" id="KW-0418">Kinase</keyword>
<protein>
    <submittedName>
        <fullName evidence="9">PTS system permease (IIAMan), nitrogen regulatory IIA protein</fullName>
    </submittedName>
</protein>
<dbReference type="PATRIC" id="fig|1238182.3.peg.734"/>
<name>K9H2V9_9PROT</name>
<evidence type="ECO:0000256" key="5">
    <source>
        <dbReference type="ARBA" id="ARBA00022683"/>
    </source>
</evidence>
<dbReference type="eggNOG" id="COG2893">
    <property type="taxonomic scope" value="Bacteria"/>
</dbReference>
<sequence>MIGMVLVTHGRLAEELVAALEHVVGPQEQISTVCIGPDDDMEQRRADILERVAQVDTGAGVVLLTDMFGGTPSNLAISIMDNGQGGGDCRGEFAYADQAGVGARVQGSGRRRCRRPGGRAQIHKRRVEVVDAGVVIVMGTVQDMQKREATITNSRGLHARAAAKFVKLAANYTADITVVNRGQEVSGRSIMGLMMLAASPGTTIEIRAAGDDAGPALDAIVQLIDDKFHED</sequence>
<dbReference type="eggNOG" id="COG1925">
    <property type="taxonomic scope" value="Bacteria"/>
</dbReference>
<dbReference type="InterPro" id="IPR035895">
    <property type="entry name" value="HPr-like_sf"/>
</dbReference>
<dbReference type="Pfam" id="PF00381">
    <property type="entry name" value="PTS-HPr"/>
    <property type="match status" value="1"/>
</dbReference>
<keyword evidence="10" id="KW-1185">Reference proteome</keyword>
<evidence type="ECO:0000256" key="1">
    <source>
        <dbReference type="ARBA" id="ARBA00004496"/>
    </source>
</evidence>
<dbReference type="InterPro" id="IPR001020">
    <property type="entry name" value="PTS_HPr_His_P_site"/>
</dbReference>
<feature type="domain" description="HPr" evidence="8">
    <location>
        <begin position="144"/>
        <end position="231"/>
    </location>
</feature>
<dbReference type="GO" id="GO:0016301">
    <property type="term" value="F:kinase activity"/>
    <property type="evidence" value="ECO:0007669"/>
    <property type="project" value="UniProtKB-KW"/>
</dbReference>
<dbReference type="Gene3D" id="3.30.1340.10">
    <property type="entry name" value="HPr-like"/>
    <property type="match status" value="1"/>
</dbReference>